<accession>A0A6A6P538</accession>
<dbReference type="AlphaFoldDB" id="A0A6A6P538"/>
<evidence type="ECO:0000313" key="4">
    <source>
        <dbReference type="Proteomes" id="UP000799766"/>
    </source>
</evidence>
<name>A0A6A6P538_9PEZI</name>
<sequence length="273" mass="31301">LYRLFIDPKYADLTVTCGTDVYRLHKSVVCPRSDFFAKACEGNFKEGRDSVIHLDDDDGLAVRLMVYFFYHLDYPQISLYGRDGNCDDGVPRQRINVFESGRDEESTKNLIEQEDLSQVPGESTSESPDPTPTTRNGQRKAKMRAESPPTPYDQIHALVAEDEFPHEVPSEMFEIYHSPNLIIHTKVYQLASAYFVKGLDKLACNKFERELDIHWNSSDFAEAVMLAYASTEMRDTGLRNPIIRTLYSHPELLDKSEVQDIIFKNRDLSYGLI</sequence>
<evidence type="ECO:0000313" key="3">
    <source>
        <dbReference type="EMBL" id="KAF2459116.1"/>
    </source>
</evidence>
<feature type="domain" description="BTB" evidence="2">
    <location>
        <begin position="11"/>
        <end position="70"/>
    </location>
</feature>
<dbReference type="PANTHER" id="PTHR47843">
    <property type="entry name" value="BTB DOMAIN-CONTAINING PROTEIN-RELATED"/>
    <property type="match status" value="1"/>
</dbReference>
<dbReference type="InterPro" id="IPR000210">
    <property type="entry name" value="BTB/POZ_dom"/>
</dbReference>
<dbReference type="PROSITE" id="PS50097">
    <property type="entry name" value="BTB"/>
    <property type="match status" value="1"/>
</dbReference>
<dbReference type="PANTHER" id="PTHR47843:SF5">
    <property type="entry name" value="BTB_POZ DOMAIN PROTEIN"/>
    <property type="match status" value="1"/>
</dbReference>
<organism evidence="3 4">
    <name type="scientific">Lineolata rhizophorae</name>
    <dbReference type="NCBI Taxonomy" id="578093"/>
    <lineage>
        <taxon>Eukaryota</taxon>
        <taxon>Fungi</taxon>
        <taxon>Dikarya</taxon>
        <taxon>Ascomycota</taxon>
        <taxon>Pezizomycotina</taxon>
        <taxon>Dothideomycetes</taxon>
        <taxon>Dothideomycetes incertae sedis</taxon>
        <taxon>Lineolatales</taxon>
        <taxon>Lineolataceae</taxon>
        <taxon>Lineolata</taxon>
    </lineage>
</organism>
<feature type="non-terminal residue" evidence="3">
    <location>
        <position position="273"/>
    </location>
</feature>
<dbReference type="OrthoDB" id="6359816at2759"/>
<feature type="non-terminal residue" evidence="3">
    <location>
        <position position="1"/>
    </location>
</feature>
<dbReference type="CDD" id="cd18186">
    <property type="entry name" value="BTB_POZ_ZBTB_KLHL-like"/>
    <property type="match status" value="1"/>
</dbReference>
<dbReference type="SUPFAM" id="SSF54695">
    <property type="entry name" value="POZ domain"/>
    <property type="match status" value="1"/>
</dbReference>
<dbReference type="Proteomes" id="UP000799766">
    <property type="component" value="Unassembled WGS sequence"/>
</dbReference>
<dbReference type="Gene3D" id="3.30.710.10">
    <property type="entry name" value="Potassium Channel Kv1.1, Chain A"/>
    <property type="match status" value="1"/>
</dbReference>
<feature type="compositionally biased region" description="Low complexity" evidence="1">
    <location>
        <begin position="120"/>
        <end position="134"/>
    </location>
</feature>
<feature type="region of interest" description="Disordered" evidence="1">
    <location>
        <begin position="99"/>
        <end position="150"/>
    </location>
</feature>
<keyword evidence="4" id="KW-1185">Reference proteome</keyword>
<dbReference type="EMBL" id="MU001676">
    <property type="protein sequence ID" value="KAF2459116.1"/>
    <property type="molecule type" value="Genomic_DNA"/>
</dbReference>
<evidence type="ECO:0000259" key="2">
    <source>
        <dbReference type="PROSITE" id="PS50097"/>
    </source>
</evidence>
<dbReference type="Pfam" id="PF00651">
    <property type="entry name" value="BTB"/>
    <property type="match status" value="1"/>
</dbReference>
<proteinExistence type="predicted"/>
<protein>
    <recommendedName>
        <fullName evidence="2">BTB domain-containing protein</fullName>
    </recommendedName>
</protein>
<reference evidence="3" key="1">
    <citation type="journal article" date="2020" name="Stud. Mycol.">
        <title>101 Dothideomycetes genomes: a test case for predicting lifestyles and emergence of pathogens.</title>
        <authorList>
            <person name="Haridas S."/>
            <person name="Albert R."/>
            <person name="Binder M."/>
            <person name="Bloem J."/>
            <person name="Labutti K."/>
            <person name="Salamov A."/>
            <person name="Andreopoulos B."/>
            <person name="Baker S."/>
            <person name="Barry K."/>
            <person name="Bills G."/>
            <person name="Bluhm B."/>
            <person name="Cannon C."/>
            <person name="Castanera R."/>
            <person name="Culley D."/>
            <person name="Daum C."/>
            <person name="Ezra D."/>
            <person name="Gonzalez J."/>
            <person name="Henrissat B."/>
            <person name="Kuo A."/>
            <person name="Liang C."/>
            <person name="Lipzen A."/>
            <person name="Lutzoni F."/>
            <person name="Magnuson J."/>
            <person name="Mondo S."/>
            <person name="Nolan M."/>
            <person name="Ohm R."/>
            <person name="Pangilinan J."/>
            <person name="Park H.-J."/>
            <person name="Ramirez L."/>
            <person name="Alfaro M."/>
            <person name="Sun H."/>
            <person name="Tritt A."/>
            <person name="Yoshinaga Y."/>
            <person name="Zwiers L.-H."/>
            <person name="Turgeon B."/>
            <person name="Goodwin S."/>
            <person name="Spatafora J."/>
            <person name="Crous P."/>
            <person name="Grigoriev I."/>
        </authorList>
    </citation>
    <scope>NUCLEOTIDE SEQUENCE</scope>
    <source>
        <strain evidence="3">ATCC 16933</strain>
    </source>
</reference>
<dbReference type="InterPro" id="IPR011333">
    <property type="entry name" value="SKP1/BTB/POZ_sf"/>
</dbReference>
<gene>
    <name evidence="3" type="ORF">BDY21DRAFT_267532</name>
</gene>
<evidence type="ECO:0000256" key="1">
    <source>
        <dbReference type="SAM" id="MobiDB-lite"/>
    </source>
</evidence>